<keyword evidence="3 5" id="KW-0732">Signal</keyword>
<dbReference type="GO" id="GO:0046872">
    <property type="term" value="F:metal ion binding"/>
    <property type="evidence" value="ECO:0007669"/>
    <property type="project" value="UniProtKB-KW"/>
</dbReference>
<feature type="binding site" evidence="4">
    <location>
        <position position="176"/>
    </location>
    <ligand>
        <name>molybdate</name>
        <dbReference type="ChEBI" id="CHEBI:36264"/>
    </ligand>
</feature>
<dbReference type="PIRSF" id="PIRSF004846">
    <property type="entry name" value="ModA"/>
    <property type="match status" value="1"/>
</dbReference>
<evidence type="ECO:0000256" key="4">
    <source>
        <dbReference type="PIRSR" id="PIRSR004846-1"/>
    </source>
</evidence>
<protein>
    <submittedName>
        <fullName evidence="6">Molybdate ABC transporter substrate-binding protein</fullName>
    </submittedName>
</protein>
<comment type="similarity">
    <text evidence="1">Belongs to the bacterial solute-binding protein ModA family.</text>
</comment>
<dbReference type="GO" id="GO:0030973">
    <property type="term" value="F:molybdate ion binding"/>
    <property type="evidence" value="ECO:0007669"/>
    <property type="project" value="TreeGrafter"/>
</dbReference>
<sequence length="259" mass="26623">MARQWIAGAVTSAVLALAVSGCGSAGGAEQSGHGTKPVTVFAASSLSGALEEAKSAFAKVHPGMEIRLNLGGSSTLVAQLRNGAPADLFASADEPTMDKAVDAGLTDGPVRFFADNTLSLLVQKGNPDKIRGLEDLNREDLTVSLCGPQVPAGRYARQALERADVPVPSGGEELDVKQVVSRVTLGEADAGIVYATDAKAASGKADAVAIAEDQNVVAHYPASVLNTGDNAAGAKVFLDFLLSSEGKEILKKHGFRDPQ</sequence>
<dbReference type="InterPro" id="IPR050682">
    <property type="entry name" value="ModA/WtpA"/>
</dbReference>
<organism evidence="6">
    <name type="scientific">Streptomyces sp. NBC_00093</name>
    <dbReference type="NCBI Taxonomy" id="2975649"/>
    <lineage>
        <taxon>Bacteria</taxon>
        <taxon>Bacillati</taxon>
        <taxon>Actinomycetota</taxon>
        <taxon>Actinomycetes</taxon>
        <taxon>Kitasatosporales</taxon>
        <taxon>Streptomycetaceae</taxon>
        <taxon>Streptomyces</taxon>
    </lineage>
</organism>
<evidence type="ECO:0000313" key="6">
    <source>
        <dbReference type="EMBL" id="WTT23205.1"/>
    </source>
</evidence>
<dbReference type="InterPro" id="IPR005950">
    <property type="entry name" value="ModA"/>
</dbReference>
<feature type="binding site" evidence="4">
    <location>
        <position position="194"/>
    </location>
    <ligand>
        <name>molybdate</name>
        <dbReference type="ChEBI" id="CHEBI:36264"/>
    </ligand>
</feature>
<name>A0AAU2AES4_9ACTN</name>
<dbReference type="NCBIfam" id="TIGR01256">
    <property type="entry name" value="modA"/>
    <property type="match status" value="1"/>
</dbReference>
<dbReference type="Gene3D" id="3.40.190.10">
    <property type="entry name" value="Periplasmic binding protein-like II"/>
    <property type="match status" value="2"/>
</dbReference>
<dbReference type="SUPFAM" id="SSF53850">
    <property type="entry name" value="Periplasmic binding protein-like II"/>
    <property type="match status" value="1"/>
</dbReference>
<feature type="binding site" evidence="4">
    <location>
        <position position="152"/>
    </location>
    <ligand>
        <name>molybdate</name>
        <dbReference type="ChEBI" id="CHEBI:36264"/>
    </ligand>
</feature>
<dbReference type="GO" id="GO:0015689">
    <property type="term" value="P:molybdate ion transport"/>
    <property type="evidence" value="ECO:0007669"/>
    <property type="project" value="InterPro"/>
</dbReference>
<dbReference type="Pfam" id="PF13531">
    <property type="entry name" value="SBP_bac_11"/>
    <property type="match status" value="1"/>
</dbReference>
<gene>
    <name evidence="6" type="primary">modA</name>
    <name evidence="6" type="ORF">OHA22_50425</name>
</gene>
<evidence type="ECO:0000256" key="2">
    <source>
        <dbReference type="ARBA" id="ARBA00022723"/>
    </source>
</evidence>
<reference evidence="6" key="1">
    <citation type="submission" date="2022-10" db="EMBL/GenBank/DDBJ databases">
        <title>The complete genomes of actinobacterial strains from the NBC collection.</title>
        <authorList>
            <person name="Joergensen T.S."/>
            <person name="Alvarez Arevalo M."/>
            <person name="Sterndorff E.B."/>
            <person name="Faurdal D."/>
            <person name="Vuksanovic O."/>
            <person name="Mourched A.-S."/>
            <person name="Charusanti P."/>
            <person name="Shaw S."/>
            <person name="Blin K."/>
            <person name="Weber T."/>
        </authorList>
    </citation>
    <scope>NUCLEOTIDE SEQUENCE</scope>
    <source>
        <strain evidence="6">NBC_00093</strain>
    </source>
</reference>
<keyword evidence="2 4" id="KW-0479">Metal-binding</keyword>
<evidence type="ECO:0000256" key="1">
    <source>
        <dbReference type="ARBA" id="ARBA00009175"/>
    </source>
</evidence>
<dbReference type="PANTHER" id="PTHR30632:SF0">
    <property type="entry name" value="SULFATE-BINDING PROTEIN"/>
    <property type="match status" value="1"/>
</dbReference>
<accession>A0AAU2AES4</accession>
<keyword evidence="4" id="KW-0500">Molybdenum</keyword>
<evidence type="ECO:0000256" key="5">
    <source>
        <dbReference type="SAM" id="SignalP"/>
    </source>
</evidence>
<dbReference type="PANTHER" id="PTHR30632">
    <property type="entry name" value="MOLYBDATE-BINDING PERIPLASMIC PROTEIN"/>
    <property type="match status" value="1"/>
</dbReference>
<dbReference type="AlphaFoldDB" id="A0AAU2AES4"/>
<evidence type="ECO:0000256" key="3">
    <source>
        <dbReference type="ARBA" id="ARBA00022729"/>
    </source>
</evidence>
<proteinExistence type="inferred from homology"/>
<feature type="binding site" evidence="4">
    <location>
        <position position="73"/>
    </location>
    <ligand>
        <name>molybdate</name>
        <dbReference type="ChEBI" id="CHEBI:36264"/>
    </ligand>
</feature>
<dbReference type="PROSITE" id="PS51257">
    <property type="entry name" value="PROKAR_LIPOPROTEIN"/>
    <property type="match status" value="1"/>
</dbReference>
<dbReference type="EMBL" id="CP108222">
    <property type="protein sequence ID" value="WTT23205.1"/>
    <property type="molecule type" value="Genomic_DNA"/>
</dbReference>
<feature type="chain" id="PRO_5043580919" evidence="5">
    <location>
        <begin position="28"/>
        <end position="259"/>
    </location>
</feature>
<feature type="binding site" evidence="4">
    <location>
        <position position="45"/>
    </location>
    <ligand>
        <name>molybdate</name>
        <dbReference type="ChEBI" id="CHEBI:36264"/>
    </ligand>
</feature>
<feature type="signal peptide" evidence="5">
    <location>
        <begin position="1"/>
        <end position="27"/>
    </location>
</feature>
<dbReference type="CDD" id="cd13538">
    <property type="entry name" value="PBP2_ModA_like_1"/>
    <property type="match status" value="1"/>
</dbReference>